<protein>
    <submittedName>
        <fullName evidence="2">Uncharacterized protein</fullName>
    </submittedName>
</protein>
<reference evidence="3" key="1">
    <citation type="journal article" date="2019" name="IScience">
        <title>Narwhal Genome Reveals Long-Term Low Genetic Diversity despite Current Large Abundance Size.</title>
        <authorList>
            <person name="Westbury M.V."/>
            <person name="Petersen B."/>
            <person name="Garde E."/>
            <person name="Heide-Jorgensen M.P."/>
            <person name="Lorenzen E.D."/>
        </authorList>
    </citation>
    <scope>NUCLEOTIDE SEQUENCE [LARGE SCALE GENOMIC DNA]</scope>
</reference>
<evidence type="ECO:0000256" key="1">
    <source>
        <dbReference type="SAM" id="MobiDB-lite"/>
    </source>
</evidence>
<dbReference type="Proteomes" id="UP000308365">
    <property type="component" value="Unassembled WGS sequence"/>
</dbReference>
<evidence type="ECO:0000313" key="3">
    <source>
        <dbReference type="Proteomes" id="UP000308365"/>
    </source>
</evidence>
<feature type="region of interest" description="Disordered" evidence="1">
    <location>
        <begin position="1"/>
        <end position="23"/>
    </location>
</feature>
<accession>A0A4U1EXF9</accession>
<feature type="compositionally biased region" description="Low complexity" evidence="1">
    <location>
        <begin position="14"/>
        <end position="23"/>
    </location>
</feature>
<proteinExistence type="predicted"/>
<organism evidence="2 3">
    <name type="scientific">Monodon monoceros</name>
    <name type="common">Narwhal</name>
    <name type="synonym">Ceratodon monodon</name>
    <dbReference type="NCBI Taxonomy" id="40151"/>
    <lineage>
        <taxon>Eukaryota</taxon>
        <taxon>Metazoa</taxon>
        <taxon>Chordata</taxon>
        <taxon>Craniata</taxon>
        <taxon>Vertebrata</taxon>
        <taxon>Euteleostomi</taxon>
        <taxon>Mammalia</taxon>
        <taxon>Eutheria</taxon>
        <taxon>Laurasiatheria</taxon>
        <taxon>Artiodactyla</taxon>
        <taxon>Whippomorpha</taxon>
        <taxon>Cetacea</taxon>
        <taxon>Odontoceti</taxon>
        <taxon>Monodontidae</taxon>
        <taxon>Monodon</taxon>
    </lineage>
</organism>
<name>A0A4U1EXF9_MONMO</name>
<feature type="non-terminal residue" evidence="2">
    <location>
        <position position="1"/>
    </location>
</feature>
<evidence type="ECO:0000313" key="2">
    <source>
        <dbReference type="EMBL" id="TKC41444.1"/>
    </source>
</evidence>
<comment type="caution">
    <text evidence="2">The sequence shown here is derived from an EMBL/GenBank/DDBJ whole genome shotgun (WGS) entry which is preliminary data.</text>
</comment>
<sequence length="65" mass="7179">PAGFPFRERRRRPPVSFSPLRKVGSCSSSAASMAARRRGSALRLCATVFLLDMAFSKGYVEDLDE</sequence>
<dbReference type="AlphaFoldDB" id="A0A4U1EXF9"/>
<dbReference type="EMBL" id="RWIC01000641">
    <property type="protein sequence ID" value="TKC41444.1"/>
    <property type="molecule type" value="Genomic_DNA"/>
</dbReference>
<gene>
    <name evidence="2" type="ORF">EI555_014126</name>
</gene>
<feature type="non-terminal residue" evidence="2">
    <location>
        <position position="65"/>
    </location>
</feature>